<dbReference type="CDD" id="cd00130">
    <property type="entry name" value="PAS"/>
    <property type="match status" value="1"/>
</dbReference>
<dbReference type="InterPro" id="IPR035965">
    <property type="entry name" value="PAS-like_dom_sf"/>
</dbReference>
<keyword evidence="1" id="KW-0808">Transferase</keyword>
<gene>
    <name evidence="1" type="ORF">F6A08_03445</name>
</gene>
<keyword evidence="1" id="KW-0418">Kinase</keyword>
<evidence type="ECO:0000313" key="1">
    <source>
        <dbReference type="EMBL" id="KAB1866877.1"/>
    </source>
</evidence>
<proteinExistence type="predicted"/>
<dbReference type="GO" id="GO:0016301">
    <property type="term" value="F:kinase activity"/>
    <property type="evidence" value="ECO:0007669"/>
    <property type="project" value="UniProtKB-KW"/>
</dbReference>
<accession>A0ABQ6V8Y2</accession>
<sequence length="462" mass="49720">MTTVTEAGRVSGDVQVVAVDDLFFSMTDDRGIITHANTGFVKYARHPPAQLRGAPHNIIRHPKMPAGVFFLMWETLRAGRPFSGYTYNLAADGSTYSVYATVTPMDGGGYLSVRLSPQCPEWENTANAVYATARQQEEQLRSQGLPRRDIARRGAEHLGALLRDAGFASYEEFQWATLPAEIARHDQLSVGLPLRPSAAGSEAADALELAHHLRGALDSWFGEQALLAELSESLQQVGAKLGVELGATLGGDDDLLAVHAASDPHFREALQVWTQMQPIVRTSVRDLTKTIHQLRLESERTRFSVALAHLQATMTATFLAEVVDRGAEGRGSVEEVVSLTAALRQGLRAMQAQTAAHRALTASAISALERTSSIISIPRTLLLNWASEAPAVTATGAGAAIAAAVSEAIHRTGGTFAEFTALARRCHASGQEHDSTRVGELLTRLEESAARLGVPRPAPDER</sequence>
<dbReference type="Gene3D" id="3.30.450.20">
    <property type="entry name" value="PAS domain"/>
    <property type="match status" value="1"/>
</dbReference>
<dbReference type="RefSeq" id="WP_151458621.1">
    <property type="nucleotide sequence ID" value="NZ_WAAO01000001.1"/>
</dbReference>
<organism evidence="1 2">
    <name type="scientific">Microbacterium algeriense</name>
    <dbReference type="NCBI Taxonomy" id="2615184"/>
    <lineage>
        <taxon>Bacteria</taxon>
        <taxon>Bacillati</taxon>
        <taxon>Actinomycetota</taxon>
        <taxon>Actinomycetes</taxon>
        <taxon>Micrococcales</taxon>
        <taxon>Microbacteriaceae</taxon>
        <taxon>Microbacterium</taxon>
    </lineage>
</organism>
<dbReference type="EMBL" id="WAAO01000001">
    <property type="protein sequence ID" value="KAB1866877.1"/>
    <property type="molecule type" value="Genomic_DNA"/>
</dbReference>
<dbReference type="SUPFAM" id="SSF55785">
    <property type="entry name" value="PYP-like sensor domain (PAS domain)"/>
    <property type="match status" value="1"/>
</dbReference>
<reference evidence="2" key="1">
    <citation type="submission" date="2019-09" db="EMBL/GenBank/DDBJ databases">
        <title>Whole genome sequencing of Microbacterium maritypicum.</title>
        <authorList>
            <person name="Lenchi N."/>
        </authorList>
    </citation>
    <scope>NUCLEOTIDE SEQUENCE [LARGE SCALE GENOMIC DNA]</scope>
    <source>
        <strain evidence="2">G1</strain>
    </source>
</reference>
<evidence type="ECO:0000313" key="2">
    <source>
        <dbReference type="Proteomes" id="UP000478836"/>
    </source>
</evidence>
<dbReference type="GeneID" id="77475485"/>
<keyword evidence="2" id="KW-1185">Reference proteome</keyword>
<dbReference type="InterPro" id="IPR000014">
    <property type="entry name" value="PAS"/>
</dbReference>
<protein>
    <submittedName>
        <fullName evidence="1">Histidine kinase</fullName>
    </submittedName>
</protein>
<name>A0ABQ6V8Y2_9MICO</name>
<comment type="caution">
    <text evidence="1">The sequence shown here is derived from an EMBL/GenBank/DDBJ whole genome shotgun (WGS) entry which is preliminary data.</text>
</comment>
<dbReference type="Proteomes" id="UP000478836">
    <property type="component" value="Unassembled WGS sequence"/>
</dbReference>